<gene>
    <name evidence="1" type="ORF">IMSAGC017_00159</name>
</gene>
<reference evidence="1 2" key="1">
    <citation type="journal article" date="2020" name="Microbiome">
        <title>Single-cell genomics of uncultured bacteria reveals dietary fiber responders in the mouse gut microbiota.</title>
        <authorList>
            <person name="Chijiiwa R."/>
            <person name="Hosokawa M."/>
            <person name="Kogawa M."/>
            <person name="Nishikawa Y."/>
            <person name="Ide K."/>
            <person name="Sakanashi C."/>
            <person name="Takahashi K."/>
            <person name="Takeyama H."/>
        </authorList>
    </citation>
    <scope>NUCLEOTIDE SEQUENCE [LARGE SCALE GENOMIC DNA]</scope>
    <source>
        <strain evidence="1">IMSAGC_017</strain>
    </source>
</reference>
<protein>
    <submittedName>
        <fullName evidence="1">Uncharacterized protein</fullName>
    </submittedName>
</protein>
<dbReference type="EMBL" id="BLMI01000024">
    <property type="protein sequence ID" value="GFI40128.1"/>
    <property type="molecule type" value="Genomic_DNA"/>
</dbReference>
<proteinExistence type="predicted"/>
<evidence type="ECO:0000313" key="1">
    <source>
        <dbReference type="EMBL" id="GFI40128.1"/>
    </source>
</evidence>
<accession>A0A829Z9M3</accession>
<sequence length="144" mass="17042">MIDLILYRNEKKYSLRDDFKMRILSYHIGAPEVITNIVAIPYSNNYIDLTEVYGKPTYQQRVISINVDSVEKTELWHKYIEELFNTFHGQRVNAVITSDSEYYYEGRVSIEVDSRNDNLVNQITINILANPFKKHYLNDEDKKL</sequence>
<name>A0A829Z9M3_9FIRM</name>
<dbReference type="AlphaFoldDB" id="A0A829Z9M3"/>
<dbReference type="RefSeq" id="WP_172471715.1">
    <property type="nucleotide sequence ID" value="NZ_BLMI01000024.1"/>
</dbReference>
<dbReference type="Gene3D" id="2.40.30.200">
    <property type="match status" value="1"/>
</dbReference>
<evidence type="ECO:0000313" key="2">
    <source>
        <dbReference type="Proteomes" id="UP000490821"/>
    </source>
</evidence>
<comment type="caution">
    <text evidence="1">The sequence shown here is derived from an EMBL/GenBank/DDBJ whole genome shotgun (WGS) entry which is preliminary data.</text>
</comment>
<dbReference type="Proteomes" id="UP000490821">
    <property type="component" value="Unassembled WGS sequence"/>
</dbReference>
<organism evidence="1 2">
    <name type="scientific">Thomasclavelia cocleata</name>
    <dbReference type="NCBI Taxonomy" id="69824"/>
    <lineage>
        <taxon>Bacteria</taxon>
        <taxon>Bacillati</taxon>
        <taxon>Bacillota</taxon>
        <taxon>Erysipelotrichia</taxon>
        <taxon>Erysipelotrichales</taxon>
        <taxon>Coprobacillaceae</taxon>
        <taxon>Thomasclavelia</taxon>
    </lineage>
</organism>